<comment type="subcellular location">
    <subcellularLocation>
        <location evidence="1">Cell inner membrane</location>
        <topology evidence="1">Single-pass membrane protein</topology>
        <orientation evidence="1">Periplasmic side</orientation>
    </subcellularLocation>
</comment>
<evidence type="ECO:0000256" key="4">
    <source>
        <dbReference type="ARBA" id="ARBA00022475"/>
    </source>
</evidence>
<feature type="domain" description="TonB C-terminal" evidence="11">
    <location>
        <begin position="191"/>
        <end position="277"/>
    </location>
</feature>
<organism evidence="12 13">
    <name type="scientific">Neoasaia chiangmaiensis</name>
    <dbReference type="NCBI Taxonomy" id="320497"/>
    <lineage>
        <taxon>Bacteria</taxon>
        <taxon>Pseudomonadati</taxon>
        <taxon>Pseudomonadota</taxon>
        <taxon>Alphaproteobacteria</taxon>
        <taxon>Acetobacterales</taxon>
        <taxon>Acetobacteraceae</taxon>
        <taxon>Neoasaia</taxon>
    </lineage>
</organism>
<dbReference type="SUPFAM" id="SSF74653">
    <property type="entry name" value="TolA/TonB C-terminal domain"/>
    <property type="match status" value="1"/>
</dbReference>
<proteinExistence type="inferred from homology"/>
<accession>A0A1U9KPZ7</accession>
<keyword evidence="6 10" id="KW-0812">Transmembrane</keyword>
<evidence type="ECO:0000256" key="10">
    <source>
        <dbReference type="SAM" id="Phobius"/>
    </source>
</evidence>
<dbReference type="EMBL" id="CP014691">
    <property type="protein sequence ID" value="AQS87877.1"/>
    <property type="molecule type" value="Genomic_DNA"/>
</dbReference>
<evidence type="ECO:0000256" key="1">
    <source>
        <dbReference type="ARBA" id="ARBA00004383"/>
    </source>
</evidence>
<dbReference type="PANTHER" id="PTHR33446:SF2">
    <property type="entry name" value="PROTEIN TONB"/>
    <property type="match status" value="1"/>
</dbReference>
<dbReference type="Proteomes" id="UP000188604">
    <property type="component" value="Chromosome"/>
</dbReference>
<dbReference type="GO" id="GO:0015031">
    <property type="term" value="P:protein transport"/>
    <property type="evidence" value="ECO:0007669"/>
    <property type="project" value="UniProtKB-KW"/>
</dbReference>
<dbReference type="Gene3D" id="3.30.1150.10">
    <property type="match status" value="1"/>
</dbReference>
<sequence>MAGRINPPAIARRAVMKEASRLPNTACQIRAMGTLLDAMISDRLTSDPTQALARPIRPPSRQALWIALGAVLLAHAILISVLFNARVHVVPPPAERATQLIFESPAPPPLRALPPPAPLPAPSMPVSPPEALPETDALPDVGVPPKIVSSRPANIPRQRLAAPATSHALPHVPAYIPLPANAPTEAGDGARRNAPAPNCAAQTPPYPASAQVMHETGMAVVSLVVAPGGGVAKVEIVTSSGYDDLDDAAVAAARSARCVNDGGQSATLRLPVHFRMD</sequence>
<dbReference type="GO" id="GO:0031992">
    <property type="term" value="F:energy transducer activity"/>
    <property type="evidence" value="ECO:0007669"/>
    <property type="project" value="TreeGrafter"/>
</dbReference>
<evidence type="ECO:0000256" key="8">
    <source>
        <dbReference type="ARBA" id="ARBA00022989"/>
    </source>
</evidence>
<evidence type="ECO:0000256" key="2">
    <source>
        <dbReference type="ARBA" id="ARBA00006555"/>
    </source>
</evidence>
<dbReference type="InterPro" id="IPR037682">
    <property type="entry name" value="TonB_C"/>
</dbReference>
<dbReference type="InterPro" id="IPR051045">
    <property type="entry name" value="TonB-dependent_transducer"/>
</dbReference>
<evidence type="ECO:0000259" key="11">
    <source>
        <dbReference type="PROSITE" id="PS52015"/>
    </source>
</evidence>
<keyword evidence="5" id="KW-0997">Cell inner membrane</keyword>
<keyword evidence="13" id="KW-1185">Reference proteome</keyword>
<feature type="transmembrane region" description="Helical" evidence="10">
    <location>
        <begin position="63"/>
        <end position="83"/>
    </location>
</feature>
<dbReference type="GO" id="GO:0098797">
    <property type="term" value="C:plasma membrane protein complex"/>
    <property type="evidence" value="ECO:0007669"/>
    <property type="project" value="TreeGrafter"/>
</dbReference>
<keyword evidence="8 10" id="KW-1133">Transmembrane helix</keyword>
<reference evidence="12 13" key="1">
    <citation type="submission" date="2016-03" db="EMBL/GenBank/DDBJ databases">
        <title>Acetic acid bacteria sequencing.</title>
        <authorList>
            <person name="Brandt J."/>
            <person name="Jakob F."/>
            <person name="Vogel R.F."/>
        </authorList>
    </citation>
    <scope>NUCLEOTIDE SEQUENCE [LARGE SCALE GENOMIC DNA]</scope>
    <source>
        <strain evidence="12 13">NBRC 101099</strain>
    </source>
</reference>
<evidence type="ECO:0000256" key="7">
    <source>
        <dbReference type="ARBA" id="ARBA00022927"/>
    </source>
</evidence>
<dbReference type="Pfam" id="PF03544">
    <property type="entry name" value="TonB_C"/>
    <property type="match status" value="1"/>
</dbReference>
<keyword evidence="4" id="KW-1003">Cell membrane</keyword>
<gene>
    <name evidence="12" type="ORF">A0U93_07940</name>
</gene>
<evidence type="ECO:0000313" key="13">
    <source>
        <dbReference type="Proteomes" id="UP000188604"/>
    </source>
</evidence>
<dbReference type="GO" id="GO:0055085">
    <property type="term" value="P:transmembrane transport"/>
    <property type="evidence" value="ECO:0007669"/>
    <property type="project" value="InterPro"/>
</dbReference>
<protein>
    <recommendedName>
        <fullName evidence="11">TonB C-terminal domain-containing protein</fullName>
    </recommendedName>
</protein>
<dbReference type="STRING" id="320497.A0U93_07940"/>
<name>A0A1U9KPZ7_9PROT</name>
<evidence type="ECO:0000256" key="3">
    <source>
        <dbReference type="ARBA" id="ARBA00022448"/>
    </source>
</evidence>
<keyword evidence="7" id="KW-0653">Protein transport</keyword>
<evidence type="ECO:0000256" key="9">
    <source>
        <dbReference type="ARBA" id="ARBA00023136"/>
    </source>
</evidence>
<dbReference type="KEGG" id="nch:A0U93_07940"/>
<dbReference type="PROSITE" id="PS52015">
    <property type="entry name" value="TONB_CTD"/>
    <property type="match status" value="1"/>
</dbReference>
<dbReference type="InterPro" id="IPR006260">
    <property type="entry name" value="TonB/TolA_C"/>
</dbReference>
<dbReference type="PANTHER" id="PTHR33446">
    <property type="entry name" value="PROTEIN TONB-RELATED"/>
    <property type="match status" value="1"/>
</dbReference>
<evidence type="ECO:0000256" key="6">
    <source>
        <dbReference type="ARBA" id="ARBA00022692"/>
    </source>
</evidence>
<dbReference type="NCBIfam" id="TIGR01352">
    <property type="entry name" value="tonB_Cterm"/>
    <property type="match status" value="1"/>
</dbReference>
<keyword evidence="3" id="KW-0813">Transport</keyword>
<keyword evidence="9 10" id="KW-0472">Membrane</keyword>
<evidence type="ECO:0000313" key="12">
    <source>
        <dbReference type="EMBL" id="AQS87877.1"/>
    </source>
</evidence>
<evidence type="ECO:0000256" key="5">
    <source>
        <dbReference type="ARBA" id="ARBA00022519"/>
    </source>
</evidence>
<dbReference type="AlphaFoldDB" id="A0A1U9KPZ7"/>
<comment type="similarity">
    <text evidence="2">Belongs to the TonB family.</text>
</comment>